<dbReference type="InterPro" id="IPR009636">
    <property type="entry name" value="SCAF"/>
</dbReference>
<dbReference type="GO" id="GO:0019069">
    <property type="term" value="P:viral capsid assembly"/>
    <property type="evidence" value="ECO:0007669"/>
    <property type="project" value="InterPro"/>
</dbReference>
<dbReference type="Proteomes" id="UP000325623">
    <property type="component" value="Segment"/>
</dbReference>
<name>A0A5P8PHN7_9CAUD</name>
<evidence type="ECO:0000256" key="1">
    <source>
        <dbReference type="SAM" id="Coils"/>
    </source>
</evidence>
<dbReference type="EMBL" id="MN176219">
    <property type="protein sequence ID" value="QFR56226.1"/>
    <property type="molecule type" value="Genomic_DNA"/>
</dbReference>
<gene>
    <name evidence="3" type="primary">13</name>
    <name evidence="3" type="ORF">000TH010_13</name>
</gene>
<proteinExistence type="predicted"/>
<organism evidence="3 4">
    <name type="scientific">Bacillus phage 000TH010</name>
    <dbReference type="NCBI Taxonomy" id="2601652"/>
    <lineage>
        <taxon>Viruses</taxon>
        <taxon>Duplodnaviria</taxon>
        <taxon>Heunggongvirae</taxon>
        <taxon>Uroviricota</taxon>
        <taxon>Caudoviricetes</taxon>
        <taxon>Trautnerviridae</taxon>
        <taxon>Polsinellivirinae</taxon>
        <taxon>Rivavirus</taxon>
        <taxon>Rivavirus rv000TH010</taxon>
    </lineage>
</organism>
<accession>A0A5P8PHN7</accession>
<reference evidence="3 4" key="1">
    <citation type="submission" date="2019-07" db="EMBL/GenBank/DDBJ databases">
        <authorList>
            <person name="Tomko B.E."/>
            <person name="Krukonis G.P."/>
            <person name="Delesalle V.A."/>
        </authorList>
    </citation>
    <scope>NUCLEOTIDE SEQUENCE [LARGE SCALE GENOMIC DNA]</scope>
</reference>
<dbReference type="Pfam" id="PF06810">
    <property type="entry name" value="Phage_scaffold"/>
    <property type="match status" value="1"/>
</dbReference>
<dbReference type="RefSeq" id="YP_010644324.1">
    <property type="nucleotide sequence ID" value="NC_070624.1"/>
</dbReference>
<keyword evidence="1" id="KW-0175">Coiled coil</keyword>
<sequence>MSLKEQLGEELYGQVLAKLGEGAKLVDISDGSFIPKEKFDAVNSEKKSLEQQLTDRDQQLQELSTKAAGHDELSTKIADLQKANEEAKQAFEAEKAQLKYEHALENAIRDSGAKNPKAVKALLDTEAIKLDGDKLLGFEDQIKTLKEQEDYLFKGTEPNGGVKGTPPPGKGADSGGPSGKKNPFKQGPDFNLTEQGRLFRENPELARKLQAEAQ</sequence>
<feature type="coiled-coil region" evidence="1">
    <location>
        <begin position="46"/>
        <end position="97"/>
    </location>
</feature>
<protein>
    <submittedName>
        <fullName evidence="3">Scaffolding protein</fullName>
    </submittedName>
</protein>
<dbReference type="GeneID" id="77850548"/>
<dbReference type="KEGG" id="vg:77850548"/>
<evidence type="ECO:0000256" key="2">
    <source>
        <dbReference type="SAM" id="MobiDB-lite"/>
    </source>
</evidence>
<feature type="region of interest" description="Disordered" evidence="2">
    <location>
        <begin position="153"/>
        <end position="202"/>
    </location>
</feature>
<keyword evidence="4" id="KW-1185">Reference proteome</keyword>
<evidence type="ECO:0000313" key="3">
    <source>
        <dbReference type="EMBL" id="QFR56226.1"/>
    </source>
</evidence>
<evidence type="ECO:0000313" key="4">
    <source>
        <dbReference type="Proteomes" id="UP000325623"/>
    </source>
</evidence>